<name>A0A1X0SA24_RHIZD</name>
<evidence type="ECO:0000313" key="1">
    <source>
        <dbReference type="EMBL" id="ORE21135.1"/>
    </source>
</evidence>
<dbReference type="AlphaFoldDB" id="A0A1X0SA24"/>
<accession>A0A1X0SA24</accession>
<protein>
    <submittedName>
        <fullName evidence="1">Uncharacterized protein</fullName>
    </submittedName>
</protein>
<organism evidence="1 2">
    <name type="scientific">Rhizopus microsporus</name>
    <dbReference type="NCBI Taxonomy" id="58291"/>
    <lineage>
        <taxon>Eukaryota</taxon>
        <taxon>Fungi</taxon>
        <taxon>Fungi incertae sedis</taxon>
        <taxon>Mucoromycota</taxon>
        <taxon>Mucoromycotina</taxon>
        <taxon>Mucoromycetes</taxon>
        <taxon>Mucorales</taxon>
        <taxon>Mucorineae</taxon>
        <taxon>Rhizopodaceae</taxon>
        <taxon>Rhizopus</taxon>
    </lineage>
</organism>
<reference evidence="1 2" key="1">
    <citation type="journal article" date="2016" name="Proc. Natl. Acad. Sci. U.S.A.">
        <title>Lipid metabolic changes in an early divergent fungus govern the establishment of a mutualistic symbiosis with endobacteria.</title>
        <authorList>
            <person name="Lastovetsky O.A."/>
            <person name="Gaspar M.L."/>
            <person name="Mondo S.J."/>
            <person name="LaButti K.M."/>
            <person name="Sandor L."/>
            <person name="Grigoriev I.V."/>
            <person name="Henry S.A."/>
            <person name="Pawlowska T.E."/>
        </authorList>
    </citation>
    <scope>NUCLEOTIDE SEQUENCE [LARGE SCALE GENOMIC DNA]</scope>
    <source>
        <strain evidence="1 2">ATCC 11559</strain>
    </source>
</reference>
<dbReference type="Proteomes" id="UP000242381">
    <property type="component" value="Unassembled WGS sequence"/>
</dbReference>
<sequence length="158" mass="18071">MPLTYTAPRGSRYFSLLPLYKIDSKSIQVDAQSFWKLAKQCDNKIKPGYKPLESLNSRPKKFANVITTNGYALSFMFKKTVSFQDELKREPKTPKDFADIVDDAEIWAVDPGISTIFIAVDSTKHERIRTTSLEECCHLCGYSLATRIRITYFEALKT</sequence>
<dbReference type="EMBL" id="KV921283">
    <property type="protein sequence ID" value="ORE21135.1"/>
    <property type="molecule type" value="Genomic_DNA"/>
</dbReference>
<dbReference type="VEuPathDB" id="FungiDB:BCV72DRAFT_305950"/>
<evidence type="ECO:0000313" key="2">
    <source>
        <dbReference type="Proteomes" id="UP000242381"/>
    </source>
</evidence>
<gene>
    <name evidence="1" type="ORF">BCV71DRAFT_289031</name>
</gene>
<proteinExistence type="predicted"/>